<keyword evidence="2" id="KW-1185">Reference proteome</keyword>
<dbReference type="EMBL" id="POUA01000064">
    <property type="protein sequence ID" value="PZG49869.1"/>
    <property type="molecule type" value="Genomic_DNA"/>
</dbReference>
<protein>
    <submittedName>
        <fullName evidence="1">Uncharacterized protein</fullName>
    </submittedName>
</protein>
<organism evidence="1 2">
    <name type="scientific">Spongiactinospora gelatinilytica</name>
    <dbReference type="NCBI Taxonomy" id="2666298"/>
    <lineage>
        <taxon>Bacteria</taxon>
        <taxon>Bacillati</taxon>
        <taxon>Actinomycetota</taxon>
        <taxon>Actinomycetes</taxon>
        <taxon>Streptosporangiales</taxon>
        <taxon>Streptosporangiaceae</taxon>
        <taxon>Spongiactinospora</taxon>
    </lineage>
</organism>
<evidence type="ECO:0000313" key="2">
    <source>
        <dbReference type="Proteomes" id="UP000248544"/>
    </source>
</evidence>
<accession>A0A2W2H4T8</accession>
<comment type="caution">
    <text evidence="1">The sequence shown here is derived from an EMBL/GenBank/DDBJ whole genome shotgun (WGS) entry which is preliminary data.</text>
</comment>
<reference evidence="1 2" key="1">
    <citation type="submission" date="2018-01" db="EMBL/GenBank/DDBJ databases">
        <title>Draft genome sequence of Sphaerisporangium sp. 7K107.</title>
        <authorList>
            <person name="Sahin N."/>
            <person name="Saygin H."/>
            <person name="Ay H."/>
        </authorList>
    </citation>
    <scope>NUCLEOTIDE SEQUENCE [LARGE SCALE GENOMIC DNA]</scope>
    <source>
        <strain evidence="1 2">7K107</strain>
    </source>
</reference>
<dbReference type="AlphaFoldDB" id="A0A2W2H4T8"/>
<proteinExistence type="predicted"/>
<dbReference type="RefSeq" id="WP_111167101.1">
    <property type="nucleotide sequence ID" value="NZ_POUA01000064.1"/>
</dbReference>
<sequence length="143" mass="15269">MSEIDPFLRKLAAASLGAAVRDDWPAASRTLQALADRFGGDGAVIAMLGWIDTFLDRYGRPAAGQQVRLLFKEETTGTIGGADSVSDDVQWAGQLMAARAADDQTAFDALINSAPDDETWSRNVAAVLQLTALGLRETGWRDG</sequence>
<gene>
    <name evidence="1" type="ORF">C1I98_11175</name>
</gene>
<dbReference type="Proteomes" id="UP000248544">
    <property type="component" value="Unassembled WGS sequence"/>
</dbReference>
<name>A0A2W2H4T8_9ACTN</name>
<evidence type="ECO:0000313" key="1">
    <source>
        <dbReference type="EMBL" id="PZG49869.1"/>
    </source>
</evidence>